<feature type="compositionally biased region" description="Polar residues" evidence="1">
    <location>
        <begin position="193"/>
        <end position="208"/>
    </location>
</feature>
<evidence type="ECO:0000313" key="3">
    <source>
        <dbReference type="Proteomes" id="UP000188320"/>
    </source>
</evidence>
<feature type="region of interest" description="Disordered" evidence="1">
    <location>
        <begin position="127"/>
        <end position="234"/>
    </location>
</feature>
<sequence>NNNTVAGVGTDTSKNNDPTSNPCMNDSSFSTSFCNQPQAVGLLFDSKSKLTNQVCPTNTENYDMACKVIIPARYVFGDIDKVDFLSKDDMNLAGKRPILNDVEAAWGKLNIEAPLLADPTANDLTLPLENKSNSVSINKQSSTNPPGEDTIDKSAKGAPACSKAQFSSNAPKTSPTSQTQDDVNAKRAPIESAPSNLETYSNNDCSKTITDKGPKTKCKNGLGSNQNGVQKDQPEFYTSCSKNYRENSGFSSGSDSVTSQNRGDCDANVSKNFVCKDNQDDNKSSIAVSPENSVVEDIYLNDKERREFNKLYLDICSIADQLHSSKYVKPFRVALQRVYKMHNADP</sequence>
<proteinExistence type="predicted"/>
<evidence type="ECO:0000313" key="2">
    <source>
        <dbReference type="EMBL" id="OMH80256.1"/>
    </source>
</evidence>
<dbReference type="Proteomes" id="UP000188320">
    <property type="component" value="Unassembled WGS sequence"/>
</dbReference>
<gene>
    <name evidence="2" type="ORF">AX774_g6303</name>
</gene>
<reference evidence="3" key="1">
    <citation type="submission" date="2017-01" db="EMBL/GenBank/DDBJ databases">
        <authorList>
            <person name="Wang Y."/>
            <person name="White M."/>
            <person name="Kvist S."/>
            <person name="Moncalvo J.-M."/>
        </authorList>
    </citation>
    <scope>NUCLEOTIDE SEQUENCE [LARGE SCALE GENOMIC DNA]</scope>
    <source>
        <strain evidence="3">COL-18-3</strain>
    </source>
</reference>
<dbReference type="EMBL" id="LSSK01001248">
    <property type="protein sequence ID" value="OMH80256.1"/>
    <property type="molecule type" value="Genomic_DNA"/>
</dbReference>
<accession>A0A1R1PH03</accession>
<feature type="compositionally biased region" description="Polar residues" evidence="1">
    <location>
        <begin position="164"/>
        <end position="182"/>
    </location>
</feature>
<protein>
    <submittedName>
        <fullName evidence="2">Uncharacterized protein</fullName>
    </submittedName>
</protein>
<feature type="compositionally biased region" description="Polar residues" evidence="1">
    <location>
        <begin position="222"/>
        <end position="234"/>
    </location>
</feature>
<evidence type="ECO:0000256" key="1">
    <source>
        <dbReference type="SAM" id="MobiDB-lite"/>
    </source>
</evidence>
<name>A0A1R1PH03_ZANCU</name>
<feature type="non-terminal residue" evidence="2">
    <location>
        <position position="1"/>
    </location>
</feature>
<feature type="region of interest" description="Disordered" evidence="1">
    <location>
        <begin position="1"/>
        <end position="21"/>
    </location>
</feature>
<dbReference type="OrthoDB" id="20035at2759"/>
<organism evidence="2 3">
    <name type="scientific">Zancudomyces culisetae</name>
    <name type="common">Gut fungus</name>
    <name type="synonym">Smittium culisetae</name>
    <dbReference type="NCBI Taxonomy" id="1213189"/>
    <lineage>
        <taxon>Eukaryota</taxon>
        <taxon>Fungi</taxon>
        <taxon>Fungi incertae sedis</taxon>
        <taxon>Zoopagomycota</taxon>
        <taxon>Kickxellomycotina</taxon>
        <taxon>Harpellomycetes</taxon>
        <taxon>Harpellales</taxon>
        <taxon>Legeriomycetaceae</taxon>
        <taxon>Zancudomyces</taxon>
    </lineage>
</organism>
<feature type="compositionally biased region" description="Polar residues" evidence="1">
    <location>
        <begin position="130"/>
        <end position="145"/>
    </location>
</feature>
<keyword evidence="3" id="KW-1185">Reference proteome</keyword>
<dbReference type="AlphaFoldDB" id="A0A1R1PH03"/>
<comment type="caution">
    <text evidence="2">The sequence shown here is derived from an EMBL/GenBank/DDBJ whole genome shotgun (WGS) entry which is preliminary data.</text>
</comment>